<evidence type="ECO:0000313" key="2">
    <source>
        <dbReference type="EMBL" id="EAQ78763.1"/>
    </source>
</evidence>
<dbReference type="Pfam" id="PF01370">
    <property type="entry name" value="Epimerase"/>
    <property type="match status" value="1"/>
</dbReference>
<evidence type="ECO:0000313" key="3">
    <source>
        <dbReference type="Proteomes" id="UP000004358"/>
    </source>
</evidence>
<dbReference type="HOGENOM" id="CLU_049726_0_0_0"/>
<gene>
    <name evidence="2" type="ORF">DSM3645_29716</name>
</gene>
<organism evidence="2 3">
    <name type="scientific">Blastopirellula marina DSM 3645</name>
    <dbReference type="NCBI Taxonomy" id="314230"/>
    <lineage>
        <taxon>Bacteria</taxon>
        <taxon>Pseudomonadati</taxon>
        <taxon>Planctomycetota</taxon>
        <taxon>Planctomycetia</taxon>
        <taxon>Pirellulales</taxon>
        <taxon>Pirellulaceae</taxon>
        <taxon>Blastopirellula</taxon>
    </lineage>
</organism>
<dbReference type="SUPFAM" id="SSF51735">
    <property type="entry name" value="NAD(P)-binding Rossmann-fold domains"/>
    <property type="match status" value="1"/>
</dbReference>
<dbReference type="InterPro" id="IPR001509">
    <property type="entry name" value="Epimerase_deHydtase"/>
</dbReference>
<dbReference type="PANTHER" id="PTHR43245">
    <property type="entry name" value="BIFUNCTIONAL POLYMYXIN RESISTANCE PROTEIN ARNA"/>
    <property type="match status" value="1"/>
</dbReference>
<dbReference type="OrthoDB" id="9814124at2"/>
<dbReference type="AlphaFoldDB" id="A3ZXH3"/>
<sequence length="360" mass="40910">MDATKKEERRVVLVTGGAGLIGSRVIHDLASSFQVIGLDIDPPSSDRADVDWRQCDLTDDDNVSDTLQAIRDRWGSQLASVVHLAAYYDFSGEPSPLYEKLTVEGTRSLLRHLQSFDVEQFLFSSTLLVMKSSESGLPLSSQSPLEAEWDYPQSKLKTEEVIEHERGRIPALILRLAGAYDEQGHSPPITQQISRIYEKQLESYFFPGDKDHGQSFIHLDDTVTAIRCAIERRAELPPLERLLIGEEEVLSYADLQDRIGELLHGQQWPAIRIPKMVAKAGAWVKDQWASGDNAPFIKPWMIDLADQNYPINISRAESLLGWKPRHTLRETLPQMVELLQRDPQKFYEINHLPVEHLHSR</sequence>
<dbReference type="eggNOG" id="COG0451">
    <property type="taxonomic scope" value="Bacteria"/>
</dbReference>
<dbReference type="Proteomes" id="UP000004358">
    <property type="component" value="Unassembled WGS sequence"/>
</dbReference>
<reference evidence="2 3" key="1">
    <citation type="submission" date="2006-02" db="EMBL/GenBank/DDBJ databases">
        <authorList>
            <person name="Amann R."/>
            <person name="Ferriera S."/>
            <person name="Johnson J."/>
            <person name="Kravitz S."/>
            <person name="Halpern A."/>
            <person name="Remington K."/>
            <person name="Beeson K."/>
            <person name="Tran B."/>
            <person name="Rogers Y.-H."/>
            <person name="Friedman R."/>
            <person name="Venter J.C."/>
        </authorList>
    </citation>
    <scope>NUCLEOTIDE SEQUENCE [LARGE SCALE GENOMIC DNA]</scope>
    <source>
        <strain evidence="2 3">DSM 3645</strain>
    </source>
</reference>
<dbReference type="Gene3D" id="3.40.50.720">
    <property type="entry name" value="NAD(P)-binding Rossmann-like Domain"/>
    <property type="match status" value="1"/>
</dbReference>
<feature type="domain" description="NAD-dependent epimerase/dehydratase" evidence="1">
    <location>
        <begin position="12"/>
        <end position="245"/>
    </location>
</feature>
<dbReference type="EMBL" id="AANZ01000018">
    <property type="protein sequence ID" value="EAQ78763.1"/>
    <property type="molecule type" value="Genomic_DNA"/>
</dbReference>
<dbReference type="InterPro" id="IPR036291">
    <property type="entry name" value="NAD(P)-bd_dom_sf"/>
</dbReference>
<dbReference type="STRING" id="314230.DSM3645_29716"/>
<accession>A3ZXH3</accession>
<comment type="caution">
    <text evidence="2">The sequence shown here is derived from an EMBL/GenBank/DDBJ whole genome shotgun (WGS) entry which is preliminary data.</text>
</comment>
<proteinExistence type="predicted"/>
<protein>
    <recommendedName>
        <fullName evidence="1">NAD-dependent epimerase/dehydratase domain-containing protein</fullName>
    </recommendedName>
</protein>
<dbReference type="InterPro" id="IPR050177">
    <property type="entry name" value="Lipid_A_modif_metabolic_enz"/>
</dbReference>
<name>A3ZXH3_9BACT</name>
<dbReference type="RefSeq" id="WP_002653901.1">
    <property type="nucleotide sequence ID" value="NZ_CH672376.1"/>
</dbReference>
<evidence type="ECO:0000259" key="1">
    <source>
        <dbReference type="Pfam" id="PF01370"/>
    </source>
</evidence>